<keyword evidence="2" id="KW-1185">Reference proteome</keyword>
<gene>
    <name evidence="1" type="ORF">Gilli_0050</name>
</gene>
<reference evidence="2" key="1">
    <citation type="journal article" date="2012" name="Stand. Genomic Sci.">
        <title>Genome sequence of the Antarctic rhodopsins-containing flavobacterium Gillisia limnaea type strain (R-8282(T)).</title>
        <authorList>
            <person name="Riedel T."/>
            <person name="Held B."/>
            <person name="Nolan M."/>
            <person name="Lucas S."/>
            <person name="Lapidus A."/>
            <person name="Tice H."/>
            <person name="Del Rio T.G."/>
            <person name="Cheng J.F."/>
            <person name="Han C."/>
            <person name="Tapia R."/>
            <person name="Goodwin L.A."/>
            <person name="Pitluck S."/>
            <person name="Liolios K."/>
            <person name="Mavromatis K."/>
            <person name="Pagani I."/>
            <person name="Ivanova N."/>
            <person name="Mikhailova N."/>
            <person name="Pati A."/>
            <person name="Chen A."/>
            <person name="Palaniappan K."/>
            <person name="Land M."/>
            <person name="Rohde M."/>
            <person name="Tindall B.J."/>
            <person name="Detter J.C."/>
            <person name="Goker M."/>
            <person name="Bristow J."/>
            <person name="Eisen J.A."/>
            <person name="Markowitz V."/>
            <person name="Hugenholtz P."/>
            <person name="Kyrpides N.C."/>
            <person name="Klenk H.P."/>
            <person name="Woyke T."/>
        </authorList>
    </citation>
    <scope>NUCLEOTIDE SEQUENCE [LARGE SCALE GENOMIC DNA]</scope>
    <source>
        <strain evidence="2">DSM 15749 / LMG 21470 / R-8282</strain>
    </source>
</reference>
<dbReference type="STRING" id="865937.Gilli_0050"/>
<evidence type="ECO:0000313" key="2">
    <source>
        <dbReference type="Proteomes" id="UP000003844"/>
    </source>
</evidence>
<dbReference type="EMBL" id="JH594605">
    <property type="protein sequence ID" value="EHQ04208.1"/>
    <property type="molecule type" value="Genomic_DNA"/>
</dbReference>
<proteinExistence type="predicted"/>
<evidence type="ECO:0000313" key="1">
    <source>
        <dbReference type="EMBL" id="EHQ04208.1"/>
    </source>
</evidence>
<name>H2BQN9_GILLR</name>
<dbReference type="Proteomes" id="UP000003844">
    <property type="component" value="Unassembled WGS sequence"/>
</dbReference>
<sequence length="38" mass="4554">MAILERTTGKEGKSIIKRNFLNTRSSRGNWYSSRRYEF</sequence>
<dbReference type="HOGENOM" id="CLU_3328362_0_0_10"/>
<dbReference type="AlphaFoldDB" id="H2BQN9"/>
<organism evidence="1 2">
    <name type="scientific">Gillisia limnaea (strain DSM 15749 / LMG 21470 / R-8282)</name>
    <dbReference type="NCBI Taxonomy" id="865937"/>
    <lineage>
        <taxon>Bacteria</taxon>
        <taxon>Pseudomonadati</taxon>
        <taxon>Bacteroidota</taxon>
        <taxon>Flavobacteriia</taxon>
        <taxon>Flavobacteriales</taxon>
        <taxon>Flavobacteriaceae</taxon>
        <taxon>Gillisia</taxon>
    </lineage>
</organism>
<protein>
    <submittedName>
        <fullName evidence="1">Uncharacterized protein</fullName>
    </submittedName>
</protein>
<accession>H2BQN9</accession>